<proteinExistence type="predicted"/>
<organism evidence="2">
    <name type="scientific">Spodoptera frugiperda</name>
    <name type="common">Fall armyworm</name>
    <dbReference type="NCBI Taxonomy" id="7108"/>
    <lineage>
        <taxon>Eukaryota</taxon>
        <taxon>Metazoa</taxon>
        <taxon>Ecdysozoa</taxon>
        <taxon>Arthropoda</taxon>
        <taxon>Hexapoda</taxon>
        <taxon>Insecta</taxon>
        <taxon>Pterygota</taxon>
        <taxon>Neoptera</taxon>
        <taxon>Endopterygota</taxon>
        <taxon>Lepidoptera</taxon>
        <taxon>Glossata</taxon>
        <taxon>Ditrysia</taxon>
        <taxon>Noctuoidea</taxon>
        <taxon>Noctuidae</taxon>
        <taxon>Amphipyrinae</taxon>
        <taxon>Spodoptera</taxon>
    </lineage>
</organism>
<gene>
    <name evidence="2" type="ORF">SFRICE_013142</name>
</gene>
<sequence length="242" mass="27427">MKINENFVFFGEVARTKLSNRNKPVLHVEVLGSVQQLHLGHKHVRRQHQISMSLDLLHQLIHEEPLLVFRFCSPVGESKVWESHASARMGRLDRSDTTASQCTDVKQRLRCRRAFRARLKESSDHHRWGPVGLMPDPEPWLTRAPAQKAGVVRMFSCIVDGKRADKSPDGKQSAPPMDTQNTRGLTTALSASKLSRTRDKEFMYGWVDPDSLPVSNALSQFQEILTHTLNTNANTAQQRTLT</sequence>
<reference evidence="2" key="1">
    <citation type="submission" date="2016-07" db="EMBL/GenBank/DDBJ databases">
        <authorList>
            <person name="Bretaudeau A."/>
        </authorList>
    </citation>
    <scope>NUCLEOTIDE SEQUENCE</scope>
    <source>
        <strain evidence="2">Rice</strain>
        <tissue evidence="2">Whole body</tissue>
    </source>
</reference>
<accession>A0A2H1WV12</accession>
<evidence type="ECO:0000256" key="1">
    <source>
        <dbReference type="SAM" id="MobiDB-lite"/>
    </source>
</evidence>
<name>A0A2H1WV12_SPOFR</name>
<dbReference type="AlphaFoldDB" id="A0A2H1WV12"/>
<evidence type="ECO:0000313" key="2">
    <source>
        <dbReference type="EMBL" id="SOQ56901.1"/>
    </source>
</evidence>
<protein>
    <submittedName>
        <fullName evidence="2">SFRICE_013142</fullName>
    </submittedName>
</protein>
<feature type="region of interest" description="Disordered" evidence="1">
    <location>
        <begin position="163"/>
        <end position="184"/>
    </location>
</feature>
<dbReference type="EMBL" id="ODYU01011269">
    <property type="protein sequence ID" value="SOQ56901.1"/>
    <property type="molecule type" value="Genomic_DNA"/>
</dbReference>